<comment type="caution">
    <text evidence="3">The sequence shown here is derived from an EMBL/GenBank/DDBJ whole genome shotgun (WGS) entry which is preliminary data.</text>
</comment>
<proteinExistence type="predicted"/>
<feature type="region of interest" description="Disordered" evidence="1">
    <location>
        <begin position="116"/>
        <end position="145"/>
    </location>
</feature>
<reference evidence="3 4" key="1">
    <citation type="submission" date="2019-02" db="EMBL/GenBank/DDBJ databases">
        <title>Draft genome sequences of novel Actinobacteria.</title>
        <authorList>
            <person name="Sahin N."/>
            <person name="Ay H."/>
            <person name="Saygin H."/>
        </authorList>
    </citation>
    <scope>NUCLEOTIDE SEQUENCE [LARGE SCALE GENOMIC DNA]</scope>
    <source>
        <strain evidence="3 4">16K104</strain>
    </source>
</reference>
<evidence type="ECO:0000256" key="2">
    <source>
        <dbReference type="SAM" id="Phobius"/>
    </source>
</evidence>
<sequence>MRVHCQAVSRCPLLHGTRNTHLPLTTPSVRQVFRCERLVLRRSGSLAKPGAVRGVLKVAVGCDGGDGSGNPNGVRHVFLVQTGVLLKTVPESMTSRFEAASHTGPPIGNVMSVLRRTRSTPEPSAPAPATPMSAVDELSKPLSSPRAPRTRISAAWFGICAAAAGLVILIVFMLQNTGSVDVHFLWMDGSLPLALALFIAGVAATIVATAIGAARITQLRRLVRRRRTEPLS</sequence>
<evidence type="ECO:0000313" key="4">
    <source>
        <dbReference type="Proteomes" id="UP000295172"/>
    </source>
</evidence>
<evidence type="ECO:0000313" key="3">
    <source>
        <dbReference type="EMBL" id="TDD22652.1"/>
    </source>
</evidence>
<dbReference type="EMBL" id="SMKR01000080">
    <property type="protein sequence ID" value="TDD22652.1"/>
    <property type="molecule type" value="Genomic_DNA"/>
</dbReference>
<keyword evidence="2" id="KW-0812">Transmembrane</keyword>
<keyword evidence="2" id="KW-1133">Transmembrane helix</keyword>
<dbReference type="Proteomes" id="UP000295172">
    <property type="component" value="Unassembled WGS sequence"/>
</dbReference>
<keyword evidence="4" id="KW-1185">Reference proteome</keyword>
<gene>
    <name evidence="3" type="ORF">E1218_19130</name>
</gene>
<keyword evidence="2" id="KW-0472">Membrane</keyword>
<name>A0A4R4WY90_9ACTN</name>
<organism evidence="3 4">
    <name type="scientific">Kribbella turkmenica</name>
    <dbReference type="NCBI Taxonomy" id="2530375"/>
    <lineage>
        <taxon>Bacteria</taxon>
        <taxon>Bacillati</taxon>
        <taxon>Actinomycetota</taxon>
        <taxon>Actinomycetes</taxon>
        <taxon>Propionibacteriales</taxon>
        <taxon>Kribbellaceae</taxon>
        <taxon>Kribbella</taxon>
    </lineage>
</organism>
<dbReference type="OrthoDB" id="3406105at2"/>
<feature type="transmembrane region" description="Helical" evidence="2">
    <location>
        <begin position="194"/>
        <end position="217"/>
    </location>
</feature>
<evidence type="ECO:0000256" key="1">
    <source>
        <dbReference type="SAM" id="MobiDB-lite"/>
    </source>
</evidence>
<feature type="transmembrane region" description="Helical" evidence="2">
    <location>
        <begin position="154"/>
        <end position="174"/>
    </location>
</feature>
<protein>
    <submittedName>
        <fullName evidence="3">DUF1049 domain-containing protein</fullName>
    </submittedName>
</protein>
<dbReference type="AlphaFoldDB" id="A0A4R4WY90"/>
<accession>A0A4R4WY90</accession>